<evidence type="ECO:0000256" key="11">
    <source>
        <dbReference type="HAMAP-Rule" id="MF_03055"/>
    </source>
</evidence>
<comment type="subcellular location">
    <subcellularLocation>
        <location evidence="2 11">Nucleus</location>
    </subcellularLocation>
</comment>
<feature type="binding site" evidence="11">
    <location>
        <begin position="126"/>
        <end position="127"/>
    </location>
    <ligand>
        <name>S-adenosyl-L-methionine</name>
        <dbReference type="ChEBI" id="CHEBI:59789"/>
    </ligand>
</feature>
<feature type="binding site" evidence="11">
    <location>
        <begin position="264"/>
        <end position="266"/>
    </location>
    <ligand>
        <name>S-adenosyl-L-methionine</name>
        <dbReference type="ChEBI" id="CHEBI:59789"/>
    </ligand>
</feature>
<dbReference type="GO" id="GO:0008176">
    <property type="term" value="F:tRNA (guanine(46)-N7)-methyltransferase activity"/>
    <property type="evidence" value="ECO:0007669"/>
    <property type="project" value="UniProtKB-UniRule"/>
</dbReference>
<dbReference type="PANTHER" id="PTHR23417">
    <property type="entry name" value="3-DEOXY-D-MANNO-OCTULOSONIC-ACID TRANSFERASE/TRNA GUANINE-N 7 - -METHYLTRANSFERASE"/>
    <property type="match status" value="1"/>
</dbReference>
<name>A0A4S2MP58_9PEZI</name>
<dbReference type="EMBL" id="ML220187">
    <property type="protein sequence ID" value="TGZ76288.1"/>
    <property type="molecule type" value="Genomic_DNA"/>
</dbReference>
<keyword evidence="4 11" id="KW-0489">Methyltransferase</keyword>
<dbReference type="CDD" id="cd02440">
    <property type="entry name" value="AdoMet_MTases"/>
    <property type="match status" value="1"/>
</dbReference>
<dbReference type="FunFam" id="3.40.50.150:FF:000060">
    <property type="entry name" value="tRNA (guanine-N(7)-)-methyltransferase"/>
    <property type="match status" value="1"/>
</dbReference>
<evidence type="ECO:0000256" key="6">
    <source>
        <dbReference type="ARBA" id="ARBA00022691"/>
    </source>
</evidence>
<comment type="function">
    <text evidence="11">Catalyzes the formation of N(7)-methylguanine at position 46 (m7G46) in tRNA.</text>
</comment>
<evidence type="ECO:0000256" key="2">
    <source>
        <dbReference type="ARBA" id="ARBA00004123"/>
    </source>
</evidence>
<keyword evidence="9 11" id="KW-0539">Nucleus</keyword>
<dbReference type="InterPro" id="IPR003358">
    <property type="entry name" value="tRNA_(Gua-N-7)_MeTrfase_Trmb"/>
</dbReference>
<evidence type="ECO:0000256" key="1">
    <source>
        <dbReference type="ARBA" id="ARBA00000142"/>
    </source>
</evidence>
<dbReference type="Gene3D" id="3.40.50.150">
    <property type="entry name" value="Vaccinia Virus protein VP39"/>
    <property type="match status" value="1"/>
</dbReference>
<comment type="subunit">
    <text evidence="11">Forms a complex with TRM82.</text>
</comment>
<dbReference type="HAMAP" id="MF_03055">
    <property type="entry name" value="tRNA_methyltr_TrmB_euk"/>
    <property type="match status" value="1"/>
</dbReference>
<dbReference type="GO" id="GO:0000049">
    <property type="term" value="F:tRNA binding"/>
    <property type="evidence" value="ECO:0007669"/>
    <property type="project" value="UniProtKB-UniRule"/>
</dbReference>
<keyword evidence="14" id="KW-1185">Reference proteome</keyword>
<accession>A0A4S2MP58</accession>
<keyword evidence="8 11" id="KW-0694">RNA-binding</keyword>
<feature type="binding site" evidence="11">
    <location>
        <begin position="166"/>
        <end position="167"/>
    </location>
    <ligand>
        <name>S-adenosyl-L-methionine</name>
        <dbReference type="ChEBI" id="CHEBI:59789"/>
    </ligand>
</feature>
<organism evidence="13 14">
    <name type="scientific">Ascodesmis nigricans</name>
    <dbReference type="NCBI Taxonomy" id="341454"/>
    <lineage>
        <taxon>Eukaryota</taxon>
        <taxon>Fungi</taxon>
        <taxon>Dikarya</taxon>
        <taxon>Ascomycota</taxon>
        <taxon>Pezizomycotina</taxon>
        <taxon>Pezizomycetes</taxon>
        <taxon>Pezizales</taxon>
        <taxon>Ascodesmidaceae</taxon>
        <taxon>Ascodesmis</taxon>
    </lineage>
</organism>
<dbReference type="GO" id="GO:0106143">
    <property type="term" value="C:tRNA (m7G46) methyltransferase complex"/>
    <property type="evidence" value="ECO:0007669"/>
    <property type="project" value="UniProtKB-ARBA"/>
</dbReference>
<evidence type="ECO:0000256" key="10">
    <source>
        <dbReference type="ARBA" id="ARBA00060552"/>
    </source>
</evidence>
<sequence>MTSTSACPAPSTAGAPAGGRTGKRKEYRIVRKGDVKLPKKKFYRQRAHANPFSDHNLEYPHSPDQMDWSTHFPAFFPPRNESETTAEHSSTQLQKQVEIADIGCGFGGLIVSLGPKLPDTLMLGMEIRQQVTEYVEERIIALRRQYEEGESENGHNYQNISVIRGNAMKFLPNMFHKGQLRKMFFCFPDPHFKARKHKARIISPGLASEYAYIVKPGGIIYTITDVEDLHNWMARHLEDHPLFDRMTPEELEGDVCVETMMGDTEEGKKVTRNNGNKFVACFRRREDPEWSD</sequence>
<protein>
    <recommendedName>
        <fullName evidence="11">tRNA (guanine-N(7)-)-methyltransferase</fullName>
        <ecNumber evidence="11">2.1.1.33</ecNumber>
    </recommendedName>
    <alternativeName>
        <fullName evidence="11">Transfer RNA methyltransferase 8</fullName>
    </alternativeName>
    <alternativeName>
        <fullName evidence="11">tRNA (guanine(46)-N(7))-methyltransferase</fullName>
    </alternativeName>
    <alternativeName>
        <fullName evidence="11">tRNA(m7G46)-methyltransferase</fullName>
    </alternativeName>
</protein>
<keyword evidence="3 11" id="KW-0820">tRNA-binding</keyword>
<evidence type="ECO:0000313" key="14">
    <source>
        <dbReference type="Proteomes" id="UP000298138"/>
    </source>
</evidence>
<reference evidence="13 14" key="1">
    <citation type="submission" date="2019-04" db="EMBL/GenBank/DDBJ databases">
        <title>Comparative genomics and transcriptomics to analyze fruiting body development in filamentous ascomycetes.</title>
        <authorList>
            <consortium name="DOE Joint Genome Institute"/>
            <person name="Lutkenhaus R."/>
            <person name="Traeger S."/>
            <person name="Breuer J."/>
            <person name="Kuo A."/>
            <person name="Lipzen A."/>
            <person name="Pangilinan J."/>
            <person name="Dilworth D."/>
            <person name="Sandor L."/>
            <person name="Poggeler S."/>
            <person name="Barry K."/>
            <person name="Grigoriev I.V."/>
            <person name="Nowrousian M."/>
        </authorList>
    </citation>
    <scope>NUCLEOTIDE SEQUENCE [LARGE SCALE GENOMIC DNA]</scope>
    <source>
        <strain evidence="13 14">CBS 389.68</strain>
    </source>
</reference>
<evidence type="ECO:0000256" key="4">
    <source>
        <dbReference type="ARBA" id="ARBA00022603"/>
    </source>
</evidence>
<comment type="pathway">
    <text evidence="10 11">tRNA modification; N(7)-methylguanine-tRNA biosynthesis.</text>
</comment>
<dbReference type="Pfam" id="PF02390">
    <property type="entry name" value="Methyltransf_4"/>
    <property type="match status" value="1"/>
</dbReference>
<dbReference type="NCBIfam" id="TIGR00091">
    <property type="entry name" value="tRNA (guanosine(46)-N7)-methyltransferase TrmB"/>
    <property type="match status" value="1"/>
</dbReference>
<keyword evidence="6 11" id="KW-0949">S-adenosyl-L-methionine</keyword>
<dbReference type="STRING" id="341454.A0A4S2MP58"/>
<evidence type="ECO:0000256" key="3">
    <source>
        <dbReference type="ARBA" id="ARBA00022555"/>
    </source>
</evidence>
<evidence type="ECO:0000256" key="5">
    <source>
        <dbReference type="ARBA" id="ARBA00022679"/>
    </source>
</evidence>
<evidence type="ECO:0000256" key="7">
    <source>
        <dbReference type="ARBA" id="ARBA00022694"/>
    </source>
</evidence>
<feature type="compositionally biased region" description="Low complexity" evidence="12">
    <location>
        <begin position="1"/>
        <end position="15"/>
    </location>
</feature>
<evidence type="ECO:0000256" key="8">
    <source>
        <dbReference type="ARBA" id="ARBA00022884"/>
    </source>
</evidence>
<keyword evidence="5 11" id="KW-0808">Transferase</keyword>
<proteinExistence type="inferred from homology"/>
<dbReference type="EC" id="2.1.1.33" evidence="11"/>
<dbReference type="Proteomes" id="UP000298138">
    <property type="component" value="Unassembled WGS sequence"/>
</dbReference>
<dbReference type="InParanoid" id="A0A4S2MP58"/>
<dbReference type="InterPro" id="IPR025763">
    <property type="entry name" value="Trm8_euk"/>
</dbReference>
<evidence type="ECO:0000256" key="9">
    <source>
        <dbReference type="ARBA" id="ARBA00023242"/>
    </source>
</evidence>
<dbReference type="PANTHER" id="PTHR23417:SF16">
    <property type="entry name" value="TRNA (GUANINE-N(7)-)-METHYLTRANSFERASE"/>
    <property type="match status" value="1"/>
</dbReference>
<dbReference type="SUPFAM" id="SSF53335">
    <property type="entry name" value="S-adenosyl-L-methionine-dependent methyltransferases"/>
    <property type="match status" value="1"/>
</dbReference>
<dbReference type="FunCoup" id="A0A4S2MP58">
    <property type="interactions" value="518"/>
</dbReference>
<evidence type="ECO:0000256" key="12">
    <source>
        <dbReference type="SAM" id="MobiDB-lite"/>
    </source>
</evidence>
<dbReference type="PROSITE" id="PS51625">
    <property type="entry name" value="SAM_MT_TRMB"/>
    <property type="match status" value="1"/>
</dbReference>
<evidence type="ECO:0000313" key="13">
    <source>
        <dbReference type="EMBL" id="TGZ76288.1"/>
    </source>
</evidence>
<gene>
    <name evidence="11" type="primary">TRM8</name>
    <name evidence="13" type="ORF">EX30DRAFT_324888</name>
</gene>
<dbReference type="OrthoDB" id="47276at2759"/>
<dbReference type="InterPro" id="IPR029063">
    <property type="entry name" value="SAM-dependent_MTases_sf"/>
</dbReference>
<feature type="active site" evidence="11">
    <location>
        <position position="189"/>
    </location>
</feature>
<feature type="binding site" evidence="11">
    <location>
        <position position="186"/>
    </location>
    <ligand>
        <name>S-adenosyl-L-methionine</name>
        <dbReference type="ChEBI" id="CHEBI:59789"/>
    </ligand>
</feature>
<feature type="region of interest" description="Disordered" evidence="12">
    <location>
        <begin position="1"/>
        <end position="27"/>
    </location>
</feature>
<comment type="catalytic activity">
    <reaction evidence="1 11">
        <text>guanosine(46) in tRNA + S-adenosyl-L-methionine = N(7)-methylguanosine(46) in tRNA + S-adenosyl-L-homocysteine</text>
        <dbReference type="Rhea" id="RHEA:42708"/>
        <dbReference type="Rhea" id="RHEA-COMP:10188"/>
        <dbReference type="Rhea" id="RHEA-COMP:10189"/>
        <dbReference type="ChEBI" id="CHEBI:57856"/>
        <dbReference type="ChEBI" id="CHEBI:59789"/>
        <dbReference type="ChEBI" id="CHEBI:74269"/>
        <dbReference type="ChEBI" id="CHEBI:74480"/>
        <dbReference type="EC" id="2.1.1.33"/>
    </reaction>
</comment>
<dbReference type="GO" id="GO:0005634">
    <property type="term" value="C:nucleus"/>
    <property type="evidence" value="ECO:0007669"/>
    <property type="project" value="UniProtKB-SubCell"/>
</dbReference>
<dbReference type="UniPathway" id="UPA00989"/>
<keyword evidence="7 11" id="KW-0819">tRNA processing</keyword>
<dbReference type="AlphaFoldDB" id="A0A4S2MP58"/>
<comment type="similarity">
    <text evidence="11">Belongs to the class I-like SAM-binding methyltransferase superfamily. TrmB family.</text>
</comment>
<feature type="binding site" evidence="11">
    <location>
        <position position="103"/>
    </location>
    <ligand>
        <name>S-adenosyl-L-methionine</name>
        <dbReference type="ChEBI" id="CHEBI:59789"/>
    </ligand>
</feature>